<protein>
    <recommendedName>
        <fullName evidence="3">Bacteriocin</fullName>
    </recommendedName>
</protein>
<dbReference type="EMBL" id="CP113264">
    <property type="protein sequence ID" value="WAE75745.1"/>
    <property type="molecule type" value="Genomic_DNA"/>
</dbReference>
<proteinExistence type="predicted"/>
<gene>
    <name evidence="1" type="ORF">OUQ99_12005</name>
</gene>
<dbReference type="Proteomes" id="UP001156498">
    <property type="component" value="Chromosome"/>
</dbReference>
<evidence type="ECO:0000313" key="2">
    <source>
        <dbReference type="Proteomes" id="UP001156498"/>
    </source>
</evidence>
<accession>A0ABY6YU06</accession>
<reference evidence="1 2" key="1">
    <citation type="journal article" date="2013" name="Int. J. Syst. Evol. Microbiol.">
        <title>Description of Streptomonospora sediminis sp. nov. and Streptomonospora nanhaiensis sp. nov., and reclassification of Nocardiopsis arabia Hozzein &amp; Goodfellow 2008 as Streptomonospora arabica comb. nov. and emended description of the genus Streptomonospora.</title>
        <authorList>
            <person name="Zhang D.F."/>
            <person name="Pan H.Q."/>
            <person name="He J."/>
            <person name="Zhang X.M."/>
            <person name="Zhang Y.G."/>
            <person name="Klenk H.P."/>
            <person name="Hu J.C."/>
            <person name="Li W.J."/>
        </authorList>
    </citation>
    <scope>NUCLEOTIDE SEQUENCE [LARGE SCALE GENOMIC DNA]</scope>
    <source>
        <strain evidence="1 2">12A09</strain>
    </source>
</reference>
<sequence>MTKERRLLPGGSFEAYVRDNDEFRNAHMSLVGNTSMVVGAVGGGAVGGVLSASGGASFGGYVAGKQGCFVGWVGGVIACRN</sequence>
<organism evidence="1 2">
    <name type="scientific">Streptomonospora nanhaiensis</name>
    <dbReference type="NCBI Taxonomy" id="1323731"/>
    <lineage>
        <taxon>Bacteria</taxon>
        <taxon>Bacillati</taxon>
        <taxon>Actinomycetota</taxon>
        <taxon>Actinomycetes</taxon>
        <taxon>Streptosporangiales</taxon>
        <taxon>Nocardiopsidaceae</taxon>
        <taxon>Streptomonospora</taxon>
    </lineage>
</organism>
<evidence type="ECO:0008006" key="3">
    <source>
        <dbReference type="Google" id="ProtNLM"/>
    </source>
</evidence>
<name>A0ABY6YU06_9ACTN</name>
<evidence type="ECO:0000313" key="1">
    <source>
        <dbReference type="EMBL" id="WAE75745.1"/>
    </source>
</evidence>
<keyword evidence="2" id="KW-1185">Reference proteome</keyword>
<dbReference type="RefSeq" id="WP_267949514.1">
    <property type="nucleotide sequence ID" value="NZ_CP113264.1"/>
</dbReference>